<feature type="compositionally biased region" description="Polar residues" evidence="1">
    <location>
        <begin position="287"/>
        <end position="299"/>
    </location>
</feature>
<dbReference type="EMBL" id="CACRYJ010000034">
    <property type="protein sequence ID" value="VZO37379.1"/>
    <property type="molecule type" value="Genomic_DNA"/>
</dbReference>
<evidence type="ECO:0000313" key="4">
    <source>
        <dbReference type="Proteomes" id="UP000419743"/>
    </source>
</evidence>
<name>A0A7M4DJZ2_9MICO</name>
<feature type="region of interest" description="Disordered" evidence="1">
    <location>
        <begin position="264"/>
        <end position="343"/>
    </location>
</feature>
<organism evidence="3 4">
    <name type="scientific">Occultella aeris</name>
    <dbReference type="NCBI Taxonomy" id="2761496"/>
    <lineage>
        <taxon>Bacteria</taxon>
        <taxon>Bacillati</taxon>
        <taxon>Actinomycetota</taxon>
        <taxon>Actinomycetes</taxon>
        <taxon>Micrococcales</taxon>
        <taxon>Ruaniaceae</taxon>
        <taxon>Occultella</taxon>
    </lineage>
</organism>
<accession>A0A7M4DJZ2</accession>
<dbReference type="RefSeq" id="WP_156741210.1">
    <property type="nucleotide sequence ID" value="NZ_CACRYJ010000034.1"/>
</dbReference>
<keyword evidence="2" id="KW-0812">Transmembrane</keyword>
<sequence length="343" mass="33761">MHAHPTTGATTGIVVRWLRRGLLTLGTAAAGVVIGAGVAVAATEEAPEPDASSGLLASTLGLAQDIASPVTEPLMSEVVAPLTTPILDAVAPVTDPVVDHVVAPVAAPMIEAVAPVVTDVAEPIRPILDPIVEPVRQEVLDPVLDAIEPATGGIVGEVLDLVSPAVDAVIPPHSGGSGPTVPAVPSDPGGRAPGDGAVPGDGLDLPGSVLPAGTVPGIEPGPGAPADTGLPEVAAPMVGPPAPGHRSAAISEPSYVVRAADAPTGVRADEPGSDSSPTPPRPYGTDAGQQNTPVPTTGQPRPADATPTQGTDVRPPIALGAVRPADLTPRVTADPFDIPVSPG</sequence>
<dbReference type="Proteomes" id="UP000419743">
    <property type="component" value="Unassembled WGS sequence"/>
</dbReference>
<feature type="transmembrane region" description="Helical" evidence="2">
    <location>
        <begin position="21"/>
        <end position="42"/>
    </location>
</feature>
<gene>
    <name evidence="3" type="ORF">HALOF300_02454</name>
</gene>
<dbReference type="AlphaFoldDB" id="A0A7M4DJZ2"/>
<reference evidence="3 4" key="1">
    <citation type="submission" date="2019-11" db="EMBL/GenBank/DDBJ databases">
        <authorList>
            <person name="Criscuolo A."/>
        </authorList>
    </citation>
    <scope>NUCLEOTIDE SEQUENCE [LARGE SCALE GENOMIC DNA]</scope>
    <source>
        <strain evidence="3">CIP111667</strain>
    </source>
</reference>
<keyword evidence="2" id="KW-1133">Transmembrane helix</keyword>
<feature type="region of interest" description="Disordered" evidence="1">
    <location>
        <begin position="171"/>
        <end position="252"/>
    </location>
</feature>
<evidence type="ECO:0000256" key="1">
    <source>
        <dbReference type="SAM" id="MobiDB-lite"/>
    </source>
</evidence>
<proteinExistence type="predicted"/>
<comment type="caution">
    <text evidence="3">The sequence shown here is derived from an EMBL/GenBank/DDBJ whole genome shotgun (WGS) entry which is preliminary data.</text>
</comment>
<keyword evidence="4" id="KW-1185">Reference proteome</keyword>
<evidence type="ECO:0000313" key="3">
    <source>
        <dbReference type="EMBL" id="VZO37379.1"/>
    </source>
</evidence>
<protein>
    <submittedName>
        <fullName evidence="3">Uncharacterized protein</fullName>
    </submittedName>
</protein>
<keyword evidence="2" id="KW-0472">Membrane</keyword>
<evidence type="ECO:0000256" key="2">
    <source>
        <dbReference type="SAM" id="Phobius"/>
    </source>
</evidence>